<gene>
    <name evidence="1" type="ORF">AVEN_168164_1</name>
</gene>
<proteinExistence type="predicted"/>
<dbReference type="PANTHER" id="PTHR47326:SF1">
    <property type="entry name" value="HTH PSQ-TYPE DOMAIN-CONTAINING PROTEIN"/>
    <property type="match status" value="1"/>
</dbReference>
<evidence type="ECO:0000313" key="1">
    <source>
        <dbReference type="EMBL" id="GBN74642.1"/>
    </source>
</evidence>
<reference evidence="1 2" key="1">
    <citation type="journal article" date="2019" name="Sci. Rep.">
        <title>Orb-weaving spider Araneus ventricosus genome elucidates the spidroin gene catalogue.</title>
        <authorList>
            <person name="Kono N."/>
            <person name="Nakamura H."/>
            <person name="Ohtoshi R."/>
            <person name="Moran D.A.P."/>
            <person name="Shinohara A."/>
            <person name="Yoshida Y."/>
            <person name="Fujiwara M."/>
            <person name="Mori M."/>
            <person name="Tomita M."/>
            <person name="Arakawa K."/>
        </authorList>
    </citation>
    <scope>NUCLEOTIDE SEQUENCE [LARGE SCALE GENOMIC DNA]</scope>
</reference>
<protein>
    <submittedName>
        <fullName evidence="1">Uncharacterized protein</fullName>
    </submittedName>
</protein>
<keyword evidence="2" id="KW-1185">Reference proteome</keyword>
<organism evidence="1 2">
    <name type="scientific">Araneus ventricosus</name>
    <name type="common">Orbweaver spider</name>
    <name type="synonym">Epeira ventricosa</name>
    <dbReference type="NCBI Taxonomy" id="182803"/>
    <lineage>
        <taxon>Eukaryota</taxon>
        <taxon>Metazoa</taxon>
        <taxon>Ecdysozoa</taxon>
        <taxon>Arthropoda</taxon>
        <taxon>Chelicerata</taxon>
        <taxon>Arachnida</taxon>
        <taxon>Araneae</taxon>
        <taxon>Araneomorphae</taxon>
        <taxon>Entelegynae</taxon>
        <taxon>Araneoidea</taxon>
        <taxon>Araneidae</taxon>
        <taxon>Araneus</taxon>
    </lineage>
</organism>
<dbReference type="InterPro" id="IPR036397">
    <property type="entry name" value="RNaseH_sf"/>
</dbReference>
<dbReference type="GO" id="GO:0003676">
    <property type="term" value="F:nucleic acid binding"/>
    <property type="evidence" value="ECO:0007669"/>
    <property type="project" value="InterPro"/>
</dbReference>
<name>A0A4Y2RFS4_ARAVE</name>
<dbReference type="Gene3D" id="3.30.420.10">
    <property type="entry name" value="Ribonuclease H-like superfamily/Ribonuclease H"/>
    <property type="match status" value="1"/>
</dbReference>
<dbReference type="PANTHER" id="PTHR47326">
    <property type="entry name" value="TRANSPOSABLE ELEMENT TC3 TRANSPOSASE-LIKE PROTEIN"/>
    <property type="match status" value="1"/>
</dbReference>
<comment type="caution">
    <text evidence="1">The sequence shown here is derived from an EMBL/GenBank/DDBJ whole genome shotgun (WGS) entry which is preliminary data.</text>
</comment>
<evidence type="ECO:0000313" key="2">
    <source>
        <dbReference type="Proteomes" id="UP000499080"/>
    </source>
</evidence>
<dbReference type="Proteomes" id="UP000499080">
    <property type="component" value="Unassembled WGS sequence"/>
</dbReference>
<dbReference type="OrthoDB" id="6435261at2759"/>
<dbReference type="AlphaFoldDB" id="A0A4Y2RFS4"/>
<accession>A0A4Y2RFS4</accession>
<sequence length="80" mass="8957">METFQNQVIGYVSFVEWPTLSSDLTPLDFFLWGHIKGQVYANPLPTFQDLRRRSTDDCDSVTPALCGARNPIQSAIVHSG</sequence>
<dbReference type="EMBL" id="BGPR01016949">
    <property type="protein sequence ID" value="GBN74642.1"/>
    <property type="molecule type" value="Genomic_DNA"/>
</dbReference>